<reference evidence="2" key="2">
    <citation type="submission" date="2020-06" db="EMBL/GenBank/DDBJ databases">
        <title>Helianthus annuus Genome sequencing and assembly Release 2.</title>
        <authorList>
            <person name="Gouzy J."/>
            <person name="Langlade N."/>
            <person name="Munos S."/>
        </authorList>
    </citation>
    <scope>NUCLEOTIDE SEQUENCE</scope>
    <source>
        <tissue evidence="2">Leaves</tissue>
    </source>
</reference>
<dbReference type="AlphaFoldDB" id="A0A9K3EGJ8"/>
<reference evidence="2" key="1">
    <citation type="journal article" date="2017" name="Nature">
        <title>The sunflower genome provides insights into oil metabolism, flowering and Asterid evolution.</title>
        <authorList>
            <person name="Badouin H."/>
            <person name="Gouzy J."/>
            <person name="Grassa C.J."/>
            <person name="Murat F."/>
            <person name="Staton S.E."/>
            <person name="Cottret L."/>
            <person name="Lelandais-Briere C."/>
            <person name="Owens G.L."/>
            <person name="Carrere S."/>
            <person name="Mayjonade B."/>
            <person name="Legrand L."/>
            <person name="Gill N."/>
            <person name="Kane N.C."/>
            <person name="Bowers J.E."/>
            <person name="Hubner S."/>
            <person name="Bellec A."/>
            <person name="Berard A."/>
            <person name="Berges H."/>
            <person name="Blanchet N."/>
            <person name="Boniface M.C."/>
            <person name="Brunel D."/>
            <person name="Catrice O."/>
            <person name="Chaidir N."/>
            <person name="Claudel C."/>
            <person name="Donnadieu C."/>
            <person name="Faraut T."/>
            <person name="Fievet G."/>
            <person name="Helmstetter N."/>
            <person name="King M."/>
            <person name="Knapp S.J."/>
            <person name="Lai Z."/>
            <person name="Le Paslier M.C."/>
            <person name="Lippi Y."/>
            <person name="Lorenzon L."/>
            <person name="Mandel J.R."/>
            <person name="Marage G."/>
            <person name="Marchand G."/>
            <person name="Marquand E."/>
            <person name="Bret-Mestries E."/>
            <person name="Morien E."/>
            <person name="Nambeesan S."/>
            <person name="Nguyen T."/>
            <person name="Pegot-Espagnet P."/>
            <person name="Pouilly N."/>
            <person name="Raftis F."/>
            <person name="Sallet E."/>
            <person name="Schiex T."/>
            <person name="Thomas J."/>
            <person name="Vandecasteele C."/>
            <person name="Vares D."/>
            <person name="Vear F."/>
            <person name="Vautrin S."/>
            <person name="Crespi M."/>
            <person name="Mangin B."/>
            <person name="Burke J.M."/>
            <person name="Salse J."/>
            <person name="Munos S."/>
            <person name="Vincourt P."/>
            <person name="Rieseberg L.H."/>
            <person name="Langlade N.B."/>
        </authorList>
    </citation>
    <scope>NUCLEOTIDE SEQUENCE</scope>
    <source>
        <tissue evidence="2">Leaves</tissue>
    </source>
</reference>
<accession>A0A9K3EGJ8</accession>
<sequence>MSQPPPSGGSSVSIAETKKPTRVKITGRKVITAGATTSPVAVSISLAPEGTTAVSAPTSLVSPPRAQKKRRIMPPLTSFQVIKAAHALPAGSIAETQVGGGSSGAIVSSAAGGPSLSDLIS</sequence>
<organism evidence="2 3">
    <name type="scientific">Helianthus annuus</name>
    <name type="common">Common sunflower</name>
    <dbReference type="NCBI Taxonomy" id="4232"/>
    <lineage>
        <taxon>Eukaryota</taxon>
        <taxon>Viridiplantae</taxon>
        <taxon>Streptophyta</taxon>
        <taxon>Embryophyta</taxon>
        <taxon>Tracheophyta</taxon>
        <taxon>Spermatophyta</taxon>
        <taxon>Magnoliopsida</taxon>
        <taxon>eudicotyledons</taxon>
        <taxon>Gunneridae</taxon>
        <taxon>Pentapetalae</taxon>
        <taxon>asterids</taxon>
        <taxon>campanulids</taxon>
        <taxon>Asterales</taxon>
        <taxon>Asteraceae</taxon>
        <taxon>Asteroideae</taxon>
        <taxon>Heliantheae alliance</taxon>
        <taxon>Heliantheae</taxon>
        <taxon>Helianthus</taxon>
    </lineage>
</organism>
<evidence type="ECO:0000313" key="3">
    <source>
        <dbReference type="Proteomes" id="UP000215914"/>
    </source>
</evidence>
<gene>
    <name evidence="2" type="ORF">HanXRQr2_Chr13g0585151</name>
</gene>
<dbReference type="Gramene" id="mRNA:HanXRQr2_Chr13g0585151">
    <property type="protein sequence ID" value="mRNA:HanXRQr2_Chr13g0585151"/>
    <property type="gene ID" value="HanXRQr2_Chr13g0585151"/>
</dbReference>
<comment type="caution">
    <text evidence="2">The sequence shown here is derived from an EMBL/GenBank/DDBJ whole genome shotgun (WGS) entry which is preliminary data.</text>
</comment>
<proteinExistence type="predicted"/>
<protein>
    <submittedName>
        <fullName evidence="2">Uncharacterized protein</fullName>
    </submittedName>
</protein>
<dbReference type="EMBL" id="MNCJ02000328">
    <property type="protein sequence ID" value="KAF5773122.1"/>
    <property type="molecule type" value="Genomic_DNA"/>
</dbReference>
<keyword evidence="3" id="KW-1185">Reference proteome</keyword>
<feature type="region of interest" description="Disordered" evidence="1">
    <location>
        <begin position="99"/>
        <end position="121"/>
    </location>
</feature>
<feature type="compositionally biased region" description="Low complexity" evidence="1">
    <location>
        <begin position="104"/>
        <end position="115"/>
    </location>
</feature>
<evidence type="ECO:0000256" key="1">
    <source>
        <dbReference type="SAM" id="MobiDB-lite"/>
    </source>
</evidence>
<evidence type="ECO:0000313" key="2">
    <source>
        <dbReference type="EMBL" id="KAF5773122.1"/>
    </source>
</evidence>
<name>A0A9K3EGJ8_HELAN</name>
<dbReference type="Proteomes" id="UP000215914">
    <property type="component" value="Unassembled WGS sequence"/>
</dbReference>
<feature type="region of interest" description="Disordered" evidence="1">
    <location>
        <begin position="1"/>
        <end position="20"/>
    </location>
</feature>